<keyword evidence="3 10" id="KW-0813">Transport</keyword>
<dbReference type="STRING" id="1795632.TH606_08050"/>
<dbReference type="InterPro" id="IPR002208">
    <property type="entry name" value="SecY/SEC61-alpha"/>
</dbReference>
<dbReference type="Pfam" id="PF00344">
    <property type="entry name" value="SecY"/>
    <property type="match status" value="1"/>
</dbReference>
<dbReference type="PANTHER" id="PTHR10906">
    <property type="entry name" value="SECY/SEC61-ALPHA FAMILY MEMBER"/>
    <property type="match status" value="1"/>
</dbReference>
<feature type="transmembrane region" description="Helical" evidence="10">
    <location>
        <begin position="73"/>
        <end position="96"/>
    </location>
</feature>
<comment type="similarity">
    <text evidence="2 10 11">Belongs to the SecY/SEC61-alpha family.</text>
</comment>
<dbReference type="Proteomes" id="UP000076964">
    <property type="component" value="Unassembled WGS sequence"/>
</dbReference>
<feature type="transmembrane region" description="Helical" evidence="10">
    <location>
        <begin position="148"/>
        <end position="173"/>
    </location>
</feature>
<comment type="subcellular location">
    <subcellularLocation>
        <location evidence="10">Cell membrane</location>
        <topology evidence="10">Multi-pass membrane protein</topology>
    </subcellularLocation>
    <subcellularLocation>
        <location evidence="1">Membrane</location>
        <topology evidence="1">Multi-pass membrane protein</topology>
    </subcellularLocation>
</comment>
<comment type="function">
    <text evidence="10">The central subunit of the protein translocation channel SecYEG. Consists of two halves formed by TMs 1-5 and 6-10. These two domains form a lateral gate at the front which open onto the bilayer between TMs 2 and 7, and are clamped together by SecE at the back. The channel is closed by both a pore ring composed of hydrophobic SecY resides and a short helix (helix 2A) on the extracellular side of the membrane which forms a plug. The plug probably moves laterally to allow the channel to open. The ring and the pore may move independently.</text>
</comment>
<feature type="transmembrane region" description="Helical" evidence="10">
    <location>
        <begin position="368"/>
        <end position="387"/>
    </location>
</feature>
<accession>A0A177E5I1</accession>
<dbReference type="GO" id="GO:0043952">
    <property type="term" value="P:protein transport by the Sec complex"/>
    <property type="evidence" value="ECO:0007669"/>
    <property type="project" value="UniProtKB-UniRule"/>
</dbReference>
<dbReference type="GO" id="GO:0006605">
    <property type="term" value="P:protein targeting"/>
    <property type="evidence" value="ECO:0007669"/>
    <property type="project" value="UniProtKB-UniRule"/>
</dbReference>
<gene>
    <name evidence="10" type="primary">secY</name>
    <name evidence="12" type="ORF">TH606_08050</name>
</gene>
<sequence>MLQSRGVETLANIPELRRRILFLLAALAIYRIAVQIPTPGINTMALAALFDRAGGTIFGFLDMFSGGALRRLSICALGIMPYISASIILQLLTVVFPSIKEMQKEGPEGRRKIAYYTRYLTVAICLIQGFGIAVGLERMTAPNGDPIVLFPGWGFKLLTMITLTAGTIFLMWLGEQITEHGIGNGISMLIFAGIVAGIPGALIRTFRLVKTGELSPVILVIILALIIAVVAFTVFMERAQRRIPIHYARRQVGRQIVGGQTTYLPLKVNMAGVIPPIFASSVLMFPATIANFVPLEFFQKMAQWFQPGSLLYEILFVALIIFFCYFYTAIIFNPQEVAENIQKQGGFIPGIRPGRATAEFLDKVLTRLTLIGALYVSAICVLPTILIKEFNVPFYFGGTALLIVVGVAMDTMAQIEAHLLTRHYDGLMKQGRLRGRGR</sequence>
<dbReference type="InterPro" id="IPR026593">
    <property type="entry name" value="SecY"/>
</dbReference>
<keyword evidence="8 10" id="KW-0472">Membrane</keyword>
<comment type="subunit">
    <text evidence="10">Component of the Sec protein translocase complex. Heterotrimer consisting of SecY, SecE and SecG subunits. The heterotrimers can form oligomers, although 1 heterotrimer is thought to be able to translocate proteins. Interacts with the ribosome. Interacts with SecDF, and other proteins may be involved. Interacts with SecA.</text>
</comment>
<dbReference type="InterPro" id="IPR023201">
    <property type="entry name" value="SecY_dom_sf"/>
</dbReference>
<dbReference type="HAMAP" id="MF_01465">
    <property type="entry name" value="SecY"/>
    <property type="match status" value="1"/>
</dbReference>
<dbReference type="RefSeq" id="WP_068542729.1">
    <property type="nucleotide sequence ID" value="NZ_LSFI01000036.1"/>
</dbReference>
<comment type="caution">
    <text evidence="12">The sequence shown here is derived from an EMBL/GenBank/DDBJ whole genome shotgun (WGS) entry which is preliminary data.</text>
</comment>
<evidence type="ECO:0000256" key="8">
    <source>
        <dbReference type="ARBA" id="ARBA00023136"/>
    </source>
</evidence>
<evidence type="ECO:0000313" key="12">
    <source>
        <dbReference type="EMBL" id="OAG27223.1"/>
    </source>
</evidence>
<feature type="transmembrane region" description="Helical" evidence="10">
    <location>
        <begin position="185"/>
        <end position="205"/>
    </location>
</feature>
<organism evidence="12 13">
    <name type="scientific">Thermodesulfatator autotrophicus</name>
    <dbReference type="NCBI Taxonomy" id="1795632"/>
    <lineage>
        <taxon>Bacteria</taxon>
        <taxon>Pseudomonadati</taxon>
        <taxon>Thermodesulfobacteriota</taxon>
        <taxon>Thermodesulfobacteria</taxon>
        <taxon>Thermodesulfobacteriales</taxon>
        <taxon>Thermodesulfatatoraceae</taxon>
        <taxon>Thermodesulfatator</taxon>
    </lineage>
</organism>
<proteinExistence type="inferred from homology"/>
<reference evidence="12 13" key="1">
    <citation type="submission" date="2016-02" db="EMBL/GenBank/DDBJ databases">
        <title>Draft genome sequence of Thermodesulfatator sp. S606.</title>
        <authorList>
            <person name="Lai Q."/>
            <person name="Cao J."/>
            <person name="Dupont S."/>
            <person name="Shao Z."/>
            <person name="Jebbar M."/>
            <person name="Alain K."/>
        </authorList>
    </citation>
    <scope>NUCLEOTIDE SEQUENCE [LARGE SCALE GENOMIC DNA]</scope>
    <source>
        <strain evidence="12 13">S606</strain>
    </source>
</reference>
<keyword evidence="10" id="KW-1003">Cell membrane</keyword>
<dbReference type="GO" id="GO:0005886">
    <property type="term" value="C:plasma membrane"/>
    <property type="evidence" value="ECO:0007669"/>
    <property type="project" value="UniProtKB-SubCell"/>
</dbReference>
<feature type="transmembrane region" description="Helical" evidence="10">
    <location>
        <begin position="217"/>
        <end position="236"/>
    </location>
</feature>
<dbReference type="InterPro" id="IPR030659">
    <property type="entry name" value="SecY_CS"/>
</dbReference>
<dbReference type="PROSITE" id="PS00755">
    <property type="entry name" value="SECY_1"/>
    <property type="match status" value="1"/>
</dbReference>
<dbReference type="PRINTS" id="PR00303">
    <property type="entry name" value="SECYTRNLCASE"/>
</dbReference>
<dbReference type="SUPFAM" id="SSF103491">
    <property type="entry name" value="Preprotein translocase SecY subunit"/>
    <property type="match status" value="1"/>
</dbReference>
<evidence type="ECO:0000313" key="13">
    <source>
        <dbReference type="Proteomes" id="UP000076964"/>
    </source>
</evidence>
<dbReference type="PIRSF" id="PIRSF004557">
    <property type="entry name" value="SecY"/>
    <property type="match status" value="1"/>
</dbReference>
<feature type="transmembrane region" description="Helical" evidence="10">
    <location>
        <begin position="116"/>
        <end position="136"/>
    </location>
</feature>
<evidence type="ECO:0000256" key="3">
    <source>
        <dbReference type="ARBA" id="ARBA00022448"/>
    </source>
</evidence>
<evidence type="ECO:0000256" key="7">
    <source>
        <dbReference type="ARBA" id="ARBA00023010"/>
    </source>
</evidence>
<keyword evidence="7 10" id="KW-0811">Translocation</keyword>
<evidence type="ECO:0000256" key="11">
    <source>
        <dbReference type="RuleBase" id="RU004349"/>
    </source>
</evidence>
<evidence type="ECO:0000256" key="4">
    <source>
        <dbReference type="ARBA" id="ARBA00022692"/>
    </source>
</evidence>
<evidence type="ECO:0000256" key="1">
    <source>
        <dbReference type="ARBA" id="ARBA00004141"/>
    </source>
</evidence>
<dbReference type="AlphaFoldDB" id="A0A177E5I1"/>
<dbReference type="NCBIfam" id="TIGR00967">
    <property type="entry name" value="3a0501s007"/>
    <property type="match status" value="1"/>
</dbReference>
<name>A0A177E5I1_9BACT</name>
<dbReference type="GO" id="GO:0065002">
    <property type="term" value="P:intracellular protein transmembrane transport"/>
    <property type="evidence" value="ECO:0007669"/>
    <property type="project" value="UniProtKB-UniRule"/>
</dbReference>
<feature type="transmembrane region" description="Helical" evidence="10">
    <location>
        <begin position="20"/>
        <end position="38"/>
    </location>
</feature>
<feature type="transmembrane region" description="Helical" evidence="10">
    <location>
        <begin position="310"/>
        <end position="332"/>
    </location>
</feature>
<keyword evidence="13" id="KW-1185">Reference proteome</keyword>
<evidence type="ECO:0000256" key="2">
    <source>
        <dbReference type="ARBA" id="ARBA00005751"/>
    </source>
</evidence>
<evidence type="ECO:0000256" key="9">
    <source>
        <dbReference type="ARBA" id="ARBA00039733"/>
    </source>
</evidence>
<keyword evidence="5 10" id="KW-0653">Protein transport</keyword>
<keyword evidence="6 10" id="KW-1133">Transmembrane helix</keyword>
<evidence type="ECO:0000256" key="6">
    <source>
        <dbReference type="ARBA" id="ARBA00022989"/>
    </source>
</evidence>
<dbReference type="FunFam" id="1.10.3370.10:FF:000001">
    <property type="entry name" value="Preprotein translocase subunit SecY"/>
    <property type="match status" value="1"/>
</dbReference>
<feature type="transmembrane region" description="Helical" evidence="10">
    <location>
        <begin position="273"/>
        <end position="298"/>
    </location>
</feature>
<protein>
    <recommendedName>
        <fullName evidence="9 10">Protein translocase subunit SecY</fullName>
    </recommendedName>
</protein>
<dbReference type="Gene3D" id="1.10.3370.10">
    <property type="entry name" value="SecY subunit domain"/>
    <property type="match status" value="1"/>
</dbReference>
<evidence type="ECO:0000256" key="5">
    <source>
        <dbReference type="ARBA" id="ARBA00022927"/>
    </source>
</evidence>
<dbReference type="EMBL" id="LSFI01000036">
    <property type="protein sequence ID" value="OAG27223.1"/>
    <property type="molecule type" value="Genomic_DNA"/>
</dbReference>
<feature type="transmembrane region" description="Helical" evidence="10">
    <location>
        <begin position="394"/>
        <end position="415"/>
    </location>
</feature>
<evidence type="ECO:0000256" key="10">
    <source>
        <dbReference type="HAMAP-Rule" id="MF_01465"/>
    </source>
</evidence>
<keyword evidence="4 10" id="KW-0812">Transmembrane</keyword>